<dbReference type="RefSeq" id="WP_281421017.1">
    <property type="nucleotide sequence ID" value="NZ_BAABEA010000025.1"/>
</dbReference>
<protein>
    <recommendedName>
        <fullName evidence="2">Anti-sigma factor antagonist</fullName>
    </recommendedName>
</protein>
<dbReference type="InterPro" id="IPR058548">
    <property type="entry name" value="MlaB-like_STAS"/>
</dbReference>
<dbReference type="InterPro" id="IPR003658">
    <property type="entry name" value="Anti-sigma_ant"/>
</dbReference>
<dbReference type="PANTHER" id="PTHR33495:SF2">
    <property type="entry name" value="ANTI-SIGMA FACTOR ANTAGONIST TM_1081-RELATED"/>
    <property type="match status" value="1"/>
</dbReference>
<dbReference type="AlphaFoldDB" id="A0A919VQ79"/>
<reference evidence="4" key="1">
    <citation type="submission" date="2021-03" db="EMBL/GenBank/DDBJ databases">
        <title>Whole genome shotgun sequence of Actinoplanes auranticolor NBRC 12245.</title>
        <authorList>
            <person name="Komaki H."/>
            <person name="Tamura T."/>
        </authorList>
    </citation>
    <scope>NUCLEOTIDE SEQUENCE</scope>
    <source>
        <strain evidence="4">NBRC 12245</strain>
    </source>
</reference>
<proteinExistence type="inferred from homology"/>
<dbReference type="PANTHER" id="PTHR33495">
    <property type="entry name" value="ANTI-SIGMA FACTOR ANTAGONIST TM_1081-RELATED-RELATED"/>
    <property type="match status" value="1"/>
</dbReference>
<dbReference type="InterPro" id="IPR036513">
    <property type="entry name" value="STAS_dom_sf"/>
</dbReference>
<dbReference type="Pfam" id="PF13466">
    <property type="entry name" value="STAS_2"/>
    <property type="match status" value="1"/>
</dbReference>
<dbReference type="PROSITE" id="PS50801">
    <property type="entry name" value="STAS"/>
    <property type="match status" value="1"/>
</dbReference>
<organism evidence="4 5">
    <name type="scientific">Actinoplanes auranticolor</name>
    <dbReference type="NCBI Taxonomy" id="47988"/>
    <lineage>
        <taxon>Bacteria</taxon>
        <taxon>Bacillati</taxon>
        <taxon>Actinomycetota</taxon>
        <taxon>Actinomycetes</taxon>
        <taxon>Micromonosporales</taxon>
        <taxon>Micromonosporaceae</taxon>
        <taxon>Actinoplanes</taxon>
    </lineage>
</organism>
<dbReference type="EMBL" id="BOQL01000038">
    <property type="protein sequence ID" value="GIM71892.1"/>
    <property type="molecule type" value="Genomic_DNA"/>
</dbReference>
<dbReference type="Proteomes" id="UP000681340">
    <property type="component" value="Unassembled WGS sequence"/>
</dbReference>
<evidence type="ECO:0000313" key="4">
    <source>
        <dbReference type="EMBL" id="GIM71892.1"/>
    </source>
</evidence>
<dbReference type="NCBIfam" id="TIGR00377">
    <property type="entry name" value="ant_ant_sig"/>
    <property type="match status" value="1"/>
</dbReference>
<accession>A0A919VQ79</accession>
<dbReference type="InterPro" id="IPR002645">
    <property type="entry name" value="STAS_dom"/>
</dbReference>
<dbReference type="Gene3D" id="3.30.750.24">
    <property type="entry name" value="STAS domain"/>
    <property type="match status" value="1"/>
</dbReference>
<dbReference type="SUPFAM" id="SSF52091">
    <property type="entry name" value="SpoIIaa-like"/>
    <property type="match status" value="1"/>
</dbReference>
<evidence type="ECO:0000256" key="2">
    <source>
        <dbReference type="RuleBase" id="RU003749"/>
    </source>
</evidence>
<comment type="caution">
    <text evidence="4">The sequence shown here is derived from an EMBL/GenBank/DDBJ whole genome shotgun (WGS) entry which is preliminary data.</text>
</comment>
<feature type="domain" description="STAS" evidence="3">
    <location>
        <begin position="18"/>
        <end position="93"/>
    </location>
</feature>
<evidence type="ECO:0000256" key="1">
    <source>
        <dbReference type="ARBA" id="ARBA00009013"/>
    </source>
</evidence>
<evidence type="ECO:0000259" key="3">
    <source>
        <dbReference type="PROSITE" id="PS50801"/>
    </source>
</evidence>
<sequence>MSVLATPVRSCAVSTVRLAVTGDLDMATAPAVSATLDAVAATRPDFVLVELNRCTFLDAAGVSCLLRAQTRLRRDAGRLVLLDPTPLVHRVLRVCRAEHLVEMHGTGHRA</sequence>
<keyword evidence="5" id="KW-1185">Reference proteome</keyword>
<dbReference type="GO" id="GO:0043856">
    <property type="term" value="F:anti-sigma factor antagonist activity"/>
    <property type="evidence" value="ECO:0007669"/>
    <property type="project" value="InterPro"/>
</dbReference>
<name>A0A919VQ79_9ACTN</name>
<gene>
    <name evidence="4" type="ORF">Aau02nite_48240</name>
</gene>
<evidence type="ECO:0000313" key="5">
    <source>
        <dbReference type="Proteomes" id="UP000681340"/>
    </source>
</evidence>
<dbReference type="CDD" id="cd07043">
    <property type="entry name" value="STAS_anti-anti-sigma_factors"/>
    <property type="match status" value="1"/>
</dbReference>
<comment type="similarity">
    <text evidence="1 2">Belongs to the anti-sigma-factor antagonist family.</text>
</comment>